<name>A0ABR8Z316_9MICO</name>
<gene>
    <name evidence="1" type="ORF">H9624_10330</name>
</gene>
<sequence length="168" mass="18101">MRALSDFLWHERDVLELLLHRLETERALLETGRTRRLPRAAREIDAAIAQLRTAELGRAAEAAAATQVLGLPATASLLTIAGTAPVPWGDIFLDHRAAMRELVDQIVALADGEQRATPAVGGTTMDAMADADAELTDAVVELELERLGRGAAENRGGVMQRELLAFLA</sequence>
<keyword evidence="2" id="KW-1185">Reference proteome</keyword>
<dbReference type="Gene3D" id="1.20.58.300">
    <property type="entry name" value="FlgN-like"/>
    <property type="match status" value="1"/>
</dbReference>
<keyword evidence="1" id="KW-0282">Flagellum</keyword>
<proteinExistence type="predicted"/>
<accession>A0ABR8Z316</accession>
<evidence type="ECO:0000313" key="2">
    <source>
        <dbReference type="Proteomes" id="UP000661894"/>
    </source>
</evidence>
<protein>
    <submittedName>
        <fullName evidence="1">Flagellar protein FlgN</fullName>
    </submittedName>
</protein>
<keyword evidence="1" id="KW-0966">Cell projection</keyword>
<comment type="caution">
    <text evidence="1">The sequence shown here is derived from an EMBL/GenBank/DDBJ whole genome shotgun (WGS) entry which is preliminary data.</text>
</comment>
<evidence type="ECO:0000313" key="1">
    <source>
        <dbReference type="EMBL" id="MBD8062723.1"/>
    </source>
</evidence>
<organism evidence="1 2">
    <name type="scientific">Oceanitalea stevensii</name>
    <dbReference type="NCBI Taxonomy" id="2763072"/>
    <lineage>
        <taxon>Bacteria</taxon>
        <taxon>Bacillati</taxon>
        <taxon>Actinomycetota</taxon>
        <taxon>Actinomycetes</taxon>
        <taxon>Micrococcales</taxon>
        <taxon>Bogoriellaceae</taxon>
        <taxon>Georgenia</taxon>
    </lineage>
</organism>
<dbReference type="RefSeq" id="WP_251839830.1">
    <property type="nucleotide sequence ID" value="NZ_JACSPO010000005.1"/>
</dbReference>
<reference evidence="1 2" key="1">
    <citation type="submission" date="2020-08" db="EMBL/GenBank/DDBJ databases">
        <title>A Genomic Blueprint of the Chicken Gut Microbiome.</title>
        <authorList>
            <person name="Gilroy R."/>
            <person name="Ravi A."/>
            <person name="Getino M."/>
            <person name="Pursley I."/>
            <person name="Horton D.L."/>
            <person name="Alikhan N.-F."/>
            <person name="Baker D."/>
            <person name="Gharbi K."/>
            <person name="Hall N."/>
            <person name="Watson M."/>
            <person name="Adriaenssens E.M."/>
            <person name="Foster-Nyarko E."/>
            <person name="Jarju S."/>
            <person name="Secka A."/>
            <person name="Antonio M."/>
            <person name="Oren A."/>
            <person name="Chaudhuri R."/>
            <person name="La Ragione R.M."/>
            <person name="Hildebrand F."/>
            <person name="Pallen M.J."/>
        </authorList>
    </citation>
    <scope>NUCLEOTIDE SEQUENCE [LARGE SCALE GENOMIC DNA]</scope>
    <source>
        <strain evidence="1 2">Sa1BUA1</strain>
    </source>
</reference>
<dbReference type="Pfam" id="PF05130">
    <property type="entry name" value="FlgN"/>
    <property type="match status" value="1"/>
</dbReference>
<dbReference type="InterPro" id="IPR007809">
    <property type="entry name" value="FlgN-like"/>
</dbReference>
<dbReference type="EMBL" id="JACSPO010000005">
    <property type="protein sequence ID" value="MBD8062723.1"/>
    <property type="molecule type" value="Genomic_DNA"/>
</dbReference>
<keyword evidence="1" id="KW-0969">Cilium</keyword>
<dbReference type="Proteomes" id="UP000661894">
    <property type="component" value="Unassembled WGS sequence"/>
</dbReference>